<dbReference type="GO" id="GO:0003676">
    <property type="term" value="F:nucleic acid binding"/>
    <property type="evidence" value="ECO:0007669"/>
    <property type="project" value="InterPro"/>
</dbReference>
<organism evidence="3 4">
    <name type="scientific">Mycena albidolilacea</name>
    <dbReference type="NCBI Taxonomy" id="1033008"/>
    <lineage>
        <taxon>Eukaryota</taxon>
        <taxon>Fungi</taxon>
        <taxon>Dikarya</taxon>
        <taxon>Basidiomycota</taxon>
        <taxon>Agaricomycotina</taxon>
        <taxon>Agaricomycetes</taxon>
        <taxon>Agaricomycetidae</taxon>
        <taxon>Agaricales</taxon>
        <taxon>Marasmiineae</taxon>
        <taxon>Mycenaceae</taxon>
        <taxon>Mycena</taxon>
    </lineage>
</organism>
<evidence type="ECO:0000313" key="3">
    <source>
        <dbReference type="EMBL" id="KAJ7367071.1"/>
    </source>
</evidence>
<sequence>MIRTSLWSCTTDRGIHEKQAAANESRSRVELITIGYVHHAIPHPATSTVEAPQCLRARRKYAVSFKLYKQHVDFSAAEGRSSCSSCRTWSYSNSTSGIEQLEVLPQSSNRNDSDMNIFFWAVERRSSYSSRRQINQSLVRHCPLVYCSSFKMAAAAAAAAASAVGQHLPSFDVEYITTVDDANKRLLAICDGMSIGLDVEWTTDNTPGAKKTRGQRNTEQRLQASTVADFAISWEVIKLRLVQIYCGNSTVYVLDIPAMKGFAISPPSVSTDADCCTDFPHELERICLSKEIIKAGTGIHNDAGRIWKDFRINMFSCVELGLACKIVYPEDMKPHAFFSELVSLAGIAEHVCGIKLDKTHRETNWSNPVLSSKQLLYAATDAYMSFESYRRIQLEIDSSEYDISSDWYTFDVVRNIRVKSGTAIKWKADCRWWEEEGAVEQSGIALLGPARPSRQPQQWHEEEVNEKTSNAFRKRRFDSCKGTHVNVGSIKGQNRMHDLLTASTGSTIHSLSVLEHHWLGLTQLLTELGRRSGKTVPFKSCHDASLRTLSGTGVVGSRLTREGYSFHMGVHSLQDTVLDFVPGCSGVRYIEVFATPPIRLILTPRGSKAYHLQTVVDRLPAPSRQCCPQEQGGCNRPTVIARFMPTRQRLLGRVEVGAIEAFDSSERGERGPVLPARSNRRGVSAGI</sequence>
<keyword evidence="4" id="KW-1185">Reference proteome</keyword>
<feature type="region of interest" description="Disordered" evidence="1">
    <location>
        <begin position="667"/>
        <end position="687"/>
    </location>
</feature>
<dbReference type="PANTHER" id="PTHR47765:SF2">
    <property type="entry name" value="EXONUCLEASE MUT-7 HOMOLOG"/>
    <property type="match status" value="1"/>
</dbReference>
<dbReference type="InterPro" id="IPR012337">
    <property type="entry name" value="RNaseH-like_sf"/>
</dbReference>
<dbReference type="CDD" id="cd06141">
    <property type="entry name" value="WRN_exo"/>
    <property type="match status" value="1"/>
</dbReference>
<evidence type="ECO:0000313" key="4">
    <source>
        <dbReference type="Proteomes" id="UP001218218"/>
    </source>
</evidence>
<dbReference type="InterPro" id="IPR002562">
    <property type="entry name" value="3'-5'_exonuclease_dom"/>
</dbReference>
<accession>A0AAD7F5K9</accession>
<comment type="caution">
    <text evidence="3">The sequence shown here is derived from an EMBL/GenBank/DDBJ whole genome shotgun (WGS) entry which is preliminary data.</text>
</comment>
<gene>
    <name evidence="3" type="ORF">DFH08DRAFT_797913</name>
</gene>
<dbReference type="AlphaFoldDB" id="A0AAD7F5K9"/>
<dbReference type="SUPFAM" id="SSF53098">
    <property type="entry name" value="Ribonuclease H-like"/>
    <property type="match status" value="1"/>
</dbReference>
<dbReference type="GO" id="GO:0008408">
    <property type="term" value="F:3'-5' exonuclease activity"/>
    <property type="evidence" value="ECO:0007669"/>
    <property type="project" value="InterPro"/>
</dbReference>
<feature type="domain" description="3'-5' exonuclease" evidence="2">
    <location>
        <begin position="279"/>
        <end position="396"/>
    </location>
</feature>
<dbReference type="InterPro" id="IPR036397">
    <property type="entry name" value="RNaseH_sf"/>
</dbReference>
<dbReference type="PANTHER" id="PTHR47765">
    <property type="entry name" value="3'-5' EXONUCLEASE DOMAIN-CONTAINING PROTEIN"/>
    <property type="match status" value="1"/>
</dbReference>
<proteinExistence type="predicted"/>
<dbReference type="GO" id="GO:0006139">
    <property type="term" value="P:nucleobase-containing compound metabolic process"/>
    <property type="evidence" value="ECO:0007669"/>
    <property type="project" value="InterPro"/>
</dbReference>
<dbReference type="Proteomes" id="UP001218218">
    <property type="component" value="Unassembled WGS sequence"/>
</dbReference>
<reference evidence="3" key="1">
    <citation type="submission" date="2023-03" db="EMBL/GenBank/DDBJ databases">
        <title>Massive genome expansion in bonnet fungi (Mycena s.s.) driven by repeated elements and novel gene families across ecological guilds.</title>
        <authorList>
            <consortium name="Lawrence Berkeley National Laboratory"/>
            <person name="Harder C.B."/>
            <person name="Miyauchi S."/>
            <person name="Viragh M."/>
            <person name="Kuo A."/>
            <person name="Thoen E."/>
            <person name="Andreopoulos B."/>
            <person name="Lu D."/>
            <person name="Skrede I."/>
            <person name="Drula E."/>
            <person name="Henrissat B."/>
            <person name="Morin E."/>
            <person name="Kohler A."/>
            <person name="Barry K."/>
            <person name="LaButti K."/>
            <person name="Morin E."/>
            <person name="Salamov A."/>
            <person name="Lipzen A."/>
            <person name="Mereny Z."/>
            <person name="Hegedus B."/>
            <person name="Baldrian P."/>
            <person name="Stursova M."/>
            <person name="Weitz H."/>
            <person name="Taylor A."/>
            <person name="Grigoriev I.V."/>
            <person name="Nagy L.G."/>
            <person name="Martin F."/>
            <person name="Kauserud H."/>
        </authorList>
    </citation>
    <scope>NUCLEOTIDE SEQUENCE</scope>
    <source>
        <strain evidence="3">CBHHK002</strain>
    </source>
</reference>
<evidence type="ECO:0000256" key="1">
    <source>
        <dbReference type="SAM" id="MobiDB-lite"/>
    </source>
</evidence>
<protein>
    <recommendedName>
        <fullName evidence="2">3'-5' exonuclease domain-containing protein</fullName>
    </recommendedName>
</protein>
<evidence type="ECO:0000259" key="2">
    <source>
        <dbReference type="Pfam" id="PF01612"/>
    </source>
</evidence>
<name>A0AAD7F5K9_9AGAR</name>
<dbReference type="Gene3D" id="3.30.420.10">
    <property type="entry name" value="Ribonuclease H-like superfamily/Ribonuclease H"/>
    <property type="match status" value="1"/>
</dbReference>
<dbReference type="EMBL" id="JARIHO010000002">
    <property type="protein sequence ID" value="KAJ7367071.1"/>
    <property type="molecule type" value="Genomic_DNA"/>
</dbReference>
<dbReference type="Pfam" id="PF01612">
    <property type="entry name" value="DNA_pol_A_exo1"/>
    <property type="match status" value="1"/>
</dbReference>
<dbReference type="InterPro" id="IPR052408">
    <property type="entry name" value="Exonuclease_MUT-7-like"/>
</dbReference>